<proteinExistence type="predicted"/>
<dbReference type="Gramene" id="PHT94079">
    <property type="protein sequence ID" value="PHT94079"/>
    <property type="gene ID" value="T459_01961"/>
</dbReference>
<keyword evidence="2" id="KW-1185">Reference proteome</keyword>
<dbReference type="Proteomes" id="UP000222542">
    <property type="component" value="Unassembled WGS sequence"/>
</dbReference>
<comment type="caution">
    <text evidence="1">The sequence shown here is derived from an EMBL/GenBank/DDBJ whole genome shotgun (WGS) entry which is preliminary data.</text>
</comment>
<evidence type="ECO:0000313" key="2">
    <source>
        <dbReference type="Proteomes" id="UP000222542"/>
    </source>
</evidence>
<dbReference type="AlphaFoldDB" id="A0A2G3AIL0"/>
<accession>A0A2G3AIL0</accession>
<organism evidence="1 2">
    <name type="scientific">Capsicum annuum</name>
    <name type="common">Capsicum pepper</name>
    <dbReference type="NCBI Taxonomy" id="4072"/>
    <lineage>
        <taxon>Eukaryota</taxon>
        <taxon>Viridiplantae</taxon>
        <taxon>Streptophyta</taxon>
        <taxon>Embryophyta</taxon>
        <taxon>Tracheophyta</taxon>
        <taxon>Spermatophyta</taxon>
        <taxon>Magnoliopsida</taxon>
        <taxon>eudicotyledons</taxon>
        <taxon>Gunneridae</taxon>
        <taxon>Pentapetalae</taxon>
        <taxon>asterids</taxon>
        <taxon>lamiids</taxon>
        <taxon>Solanales</taxon>
        <taxon>Solanaceae</taxon>
        <taxon>Solanoideae</taxon>
        <taxon>Capsiceae</taxon>
        <taxon>Capsicum</taxon>
    </lineage>
</organism>
<dbReference type="EMBL" id="AYRZ02000001">
    <property type="protein sequence ID" value="PHT94079.1"/>
    <property type="molecule type" value="Genomic_DNA"/>
</dbReference>
<sequence length="114" mass="13187">MIGDAGGVDRNGNTIIEDIFGRALHRQVKYLAYVAESNKVDEIMEISLELDKNIKEFRKRNTNIQIEGNYVHLEMRKHDEEIELVKDVASMKAKISELQRKLTEVSNIKKVMKN</sequence>
<name>A0A2G3AIL0_CAPAN</name>
<evidence type="ECO:0000313" key="1">
    <source>
        <dbReference type="EMBL" id="PHT94079.1"/>
    </source>
</evidence>
<reference evidence="1 2" key="2">
    <citation type="journal article" date="2017" name="Genome Biol.">
        <title>New reference genome sequences of hot pepper reveal the massive evolution of plant disease-resistance genes by retroduplication.</title>
        <authorList>
            <person name="Kim S."/>
            <person name="Park J."/>
            <person name="Yeom S.I."/>
            <person name="Kim Y.M."/>
            <person name="Seo E."/>
            <person name="Kim K.T."/>
            <person name="Kim M.S."/>
            <person name="Lee J.M."/>
            <person name="Cheong K."/>
            <person name="Shin H.S."/>
            <person name="Kim S.B."/>
            <person name="Han K."/>
            <person name="Lee J."/>
            <person name="Park M."/>
            <person name="Lee H.A."/>
            <person name="Lee H.Y."/>
            <person name="Lee Y."/>
            <person name="Oh S."/>
            <person name="Lee J.H."/>
            <person name="Choi E."/>
            <person name="Choi E."/>
            <person name="Lee S.E."/>
            <person name="Jeon J."/>
            <person name="Kim H."/>
            <person name="Choi G."/>
            <person name="Song H."/>
            <person name="Lee J."/>
            <person name="Lee S.C."/>
            <person name="Kwon J.K."/>
            <person name="Lee H.Y."/>
            <person name="Koo N."/>
            <person name="Hong Y."/>
            <person name="Kim R.W."/>
            <person name="Kang W.H."/>
            <person name="Huh J.H."/>
            <person name="Kang B.C."/>
            <person name="Yang T.J."/>
            <person name="Lee Y.H."/>
            <person name="Bennetzen J.L."/>
            <person name="Choi D."/>
        </authorList>
    </citation>
    <scope>NUCLEOTIDE SEQUENCE [LARGE SCALE GENOMIC DNA]</scope>
    <source>
        <strain evidence="2">cv. CM334</strain>
    </source>
</reference>
<protein>
    <submittedName>
        <fullName evidence="1">Uncharacterized protein</fullName>
    </submittedName>
</protein>
<reference evidence="1 2" key="1">
    <citation type="journal article" date="2014" name="Nat. Genet.">
        <title>Genome sequence of the hot pepper provides insights into the evolution of pungency in Capsicum species.</title>
        <authorList>
            <person name="Kim S."/>
            <person name="Park M."/>
            <person name="Yeom S.I."/>
            <person name="Kim Y.M."/>
            <person name="Lee J.M."/>
            <person name="Lee H.A."/>
            <person name="Seo E."/>
            <person name="Choi J."/>
            <person name="Cheong K."/>
            <person name="Kim K.T."/>
            <person name="Jung K."/>
            <person name="Lee G.W."/>
            <person name="Oh S.K."/>
            <person name="Bae C."/>
            <person name="Kim S.B."/>
            <person name="Lee H.Y."/>
            <person name="Kim S.Y."/>
            <person name="Kim M.S."/>
            <person name="Kang B.C."/>
            <person name="Jo Y.D."/>
            <person name="Yang H.B."/>
            <person name="Jeong H.J."/>
            <person name="Kang W.H."/>
            <person name="Kwon J.K."/>
            <person name="Shin C."/>
            <person name="Lim J.Y."/>
            <person name="Park J.H."/>
            <person name="Huh J.H."/>
            <person name="Kim J.S."/>
            <person name="Kim B.D."/>
            <person name="Cohen O."/>
            <person name="Paran I."/>
            <person name="Suh M.C."/>
            <person name="Lee S.B."/>
            <person name="Kim Y.K."/>
            <person name="Shin Y."/>
            <person name="Noh S.J."/>
            <person name="Park J."/>
            <person name="Seo Y.S."/>
            <person name="Kwon S.Y."/>
            <person name="Kim H.A."/>
            <person name="Park J.M."/>
            <person name="Kim H.J."/>
            <person name="Choi S.B."/>
            <person name="Bosland P.W."/>
            <person name="Reeves G."/>
            <person name="Jo S.H."/>
            <person name="Lee B.W."/>
            <person name="Cho H.T."/>
            <person name="Choi H.S."/>
            <person name="Lee M.S."/>
            <person name="Yu Y."/>
            <person name="Do Choi Y."/>
            <person name="Park B.S."/>
            <person name="van Deynze A."/>
            <person name="Ashrafi H."/>
            <person name="Hill T."/>
            <person name="Kim W.T."/>
            <person name="Pai H.S."/>
            <person name="Ahn H.K."/>
            <person name="Yeam I."/>
            <person name="Giovannoni J.J."/>
            <person name="Rose J.K."/>
            <person name="Sorensen I."/>
            <person name="Lee S.J."/>
            <person name="Kim R.W."/>
            <person name="Choi I.Y."/>
            <person name="Choi B.S."/>
            <person name="Lim J.S."/>
            <person name="Lee Y.H."/>
            <person name="Choi D."/>
        </authorList>
    </citation>
    <scope>NUCLEOTIDE SEQUENCE [LARGE SCALE GENOMIC DNA]</scope>
    <source>
        <strain evidence="2">cv. CM334</strain>
    </source>
</reference>
<dbReference type="STRING" id="4072.A0A2G3AIL0"/>
<gene>
    <name evidence="1" type="ORF">T459_01961</name>
</gene>